<reference evidence="1 2" key="1">
    <citation type="submission" date="2014-07" db="EMBL/GenBank/DDBJ databases">
        <title>Draft genome of Clostridium sulfidigenes 113A isolated from sediments associated with methane hydrate from Krishna Godavari basin.</title>
        <authorList>
            <person name="Honkalas V.S."/>
            <person name="Dabir A.P."/>
            <person name="Arora P."/>
            <person name="Dhakephalkar P.K."/>
        </authorList>
    </citation>
    <scope>NUCLEOTIDE SEQUENCE [LARGE SCALE GENOMIC DNA]</scope>
    <source>
        <strain evidence="1 2">113A</strain>
    </source>
</reference>
<dbReference type="AlphaFoldDB" id="A0A084JHK9"/>
<dbReference type="RefSeq" id="WP_035129578.1">
    <property type="nucleotide sequence ID" value="NZ_JPMD01000002.1"/>
</dbReference>
<dbReference type="eggNOG" id="ENOG503281H">
    <property type="taxonomic scope" value="Bacteria"/>
</dbReference>
<comment type="caution">
    <text evidence="1">The sequence shown here is derived from an EMBL/GenBank/DDBJ whole genome shotgun (WGS) entry which is preliminary data.</text>
</comment>
<organism evidence="1 2">
    <name type="scientific">Clostridium sulfidigenes</name>
    <dbReference type="NCBI Taxonomy" id="318464"/>
    <lineage>
        <taxon>Bacteria</taxon>
        <taxon>Bacillati</taxon>
        <taxon>Bacillota</taxon>
        <taxon>Clostridia</taxon>
        <taxon>Eubacteriales</taxon>
        <taxon>Clostridiaceae</taxon>
        <taxon>Clostridium</taxon>
    </lineage>
</organism>
<name>A0A084JHK9_9CLOT</name>
<proteinExistence type="predicted"/>
<dbReference type="Proteomes" id="UP000028542">
    <property type="component" value="Unassembled WGS sequence"/>
</dbReference>
<protein>
    <submittedName>
        <fullName evidence="1">Uncharacterized protein</fullName>
    </submittedName>
</protein>
<evidence type="ECO:0000313" key="1">
    <source>
        <dbReference type="EMBL" id="KEZ88443.1"/>
    </source>
</evidence>
<gene>
    <name evidence="1" type="ORF">IO99_02010</name>
</gene>
<evidence type="ECO:0000313" key="2">
    <source>
        <dbReference type="Proteomes" id="UP000028542"/>
    </source>
</evidence>
<dbReference type="EMBL" id="JPMD01000002">
    <property type="protein sequence ID" value="KEZ88443.1"/>
    <property type="molecule type" value="Genomic_DNA"/>
</dbReference>
<keyword evidence="2" id="KW-1185">Reference proteome</keyword>
<accession>A0A084JHK9</accession>
<sequence length="101" mass="11801">MSNDKSRPIYPPDTHNYFGDFRSITPMSDSVWENVREAEIEAAKTRSRRSYNMETSEEIAFDDLNEDIKSESEVDFDSIIDEVDMSDHGNDYGDYAKKRLY</sequence>